<keyword evidence="2" id="KW-1185">Reference proteome</keyword>
<sequence>MSSGCSTSTQLILAQFVSPAARTVSSEQHRSVSVCATGKRRFSGLGHWGMLMGSGVGVEPTELKLDKRAMLPGLAASMDMKSEANRRLTEEAMERNGESDRTRQE</sequence>
<evidence type="ECO:0000313" key="1">
    <source>
        <dbReference type="EMBL" id="KAG8008272.1"/>
    </source>
</evidence>
<organism evidence="1 2">
    <name type="scientific">Nibea albiflora</name>
    <name type="common">Yellow drum</name>
    <name type="synonym">Corvina albiflora</name>
    <dbReference type="NCBI Taxonomy" id="240163"/>
    <lineage>
        <taxon>Eukaryota</taxon>
        <taxon>Metazoa</taxon>
        <taxon>Chordata</taxon>
        <taxon>Craniata</taxon>
        <taxon>Vertebrata</taxon>
        <taxon>Euteleostomi</taxon>
        <taxon>Actinopterygii</taxon>
        <taxon>Neopterygii</taxon>
        <taxon>Teleostei</taxon>
        <taxon>Neoteleostei</taxon>
        <taxon>Acanthomorphata</taxon>
        <taxon>Eupercaria</taxon>
        <taxon>Sciaenidae</taxon>
        <taxon>Nibea</taxon>
    </lineage>
</organism>
<dbReference type="EMBL" id="CM024807">
    <property type="protein sequence ID" value="KAG8008272.1"/>
    <property type="molecule type" value="Genomic_DNA"/>
</dbReference>
<accession>A0ACB7F198</accession>
<protein>
    <submittedName>
        <fullName evidence="1">Uncharacterized protein</fullName>
    </submittedName>
</protein>
<dbReference type="Proteomes" id="UP000805704">
    <property type="component" value="Chromosome 19"/>
</dbReference>
<name>A0ACB7F198_NIBAL</name>
<gene>
    <name evidence="1" type="ORF">GBF38_019368</name>
</gene>
<reference evidence="1" key="1">
    <citation type="submission" date="2020-04" db="EMBL/GenBank/DDBJ databases">
        <title>A chromosome-scale assembly and high-density genetic map of the yellow drum (Nibea albiflora) genome.</title>
        <authorList>
            <person name="Xu D."/>
            <person name="Zhang W."/>
            <person name="Chen R."/>
            <person name="Tan P."/>
            <person name="Wang L."/>
            <person name="Song H."/>
            <person name="Tian L."/>
            <person name="Zhu Q."/>
            <person name="Wang B."/>
        </authorList>
    </citation>
    <scope>NUCLEOTIDE SEQUENCE</scope>
    <source>
        <strain evidence="1">ZJHYS-2018</strain>
    </source>
</reference>
<evidence type="ECO:0000313" key="2">
    <source>
        <dbReference type="Proteomes" id="UP000805704"/>
    </source>
</evidence>
<proteinExistence type="predicted"/>
<comment type="caution">
    <text evidence="1">The sequence shown here is derived from an EMBL/GenBank/DDBJ whole genome shotgun (WGS) entry which is preliminary data.</text>
</comment>